<reference evidence="4 5" key="1">
    <citation type="submission" date="2016-07" db="EMBL/GenBank/DDBJ databases">
        <title>Pervasive Adenine N6-methylation of Active Genes in Fungi.</title>
        <authorList>
            <consortium name="DOE Joint Genome Institute"/>
            <person name="Mondo S.J."/>
            <person name="Dannebaum R.O."/>
            <person name="Kuo R.C."/>
            <person name="Labutti K."/>
            <person name="Haridas S."/>
            <person name="Kuo A."/>
            <person name="Salamov A."/>
            <person name="Ahrendt S.R."/>
            <person name="Lipzen A."/>
            <person name="Sullivan W."/>
            <person name="Andreopoulos W.B."/>
            <person name="Clum A."/>
            <person name="Lindquist E."/>
            <person name="Daum C."/>
            <person name="Ramamoorthy G.K."/>
            <person name="Gryganskyi A."/>
            <person name="Culley D."/>
            <person name="Magnuson J.K."/>
            <person name="James T.Y."/>
            <person name="O'Malley M.A."/>
            <person name="Stajich J.E."/>
            <person name="Spatafora J.W."/>
            <person name="Visel A."/>
            <person name="Grigoriev I.V."/>
        </authorList>
    </citation>
    <scope>NUCLEOTIDE SEQUENCE [LARGE SCALE GENOMIC DNA]</scope>
    <source>
        <strain evidence="4 5">62-1032</strain>
    </source>
</reference>
<feature type="compositionally biased region" description="Low complexity" evidence="2">
    <location>
        <begin position="302"/>
        <end position="312"/>
    </location>
</feature>
<dbReference type="InParanoid" id="A0A1Y2G3T7"/>
<feature type="compositionally biased region" description="Low complexity" evidence="2">
    <location>
        <begin position="129"/>
        <end position="142"/>
    </location>
</feature>
<sequence>MSGYGDNNWEEQQQGWGGNQQQWQQNSYAQPLPPPPNDQQYGQPPAQDYQQSYPPAHSGGFAPYNQGPPASFMPPPSSFSGDQHHGGGYQGPQPPNDSYQQPQQSFQPQYSSQPDLSSPQGPPPPQQYLPPSSDYPQPAYGSQPPPPSSHSAPPFDNSGYNVSAPYSQAGYQKNSYQYAPSPAPSNDYHSAPPQASFGASQPSPASAPFAPNDYHQGSYQAPPPSQSQDTSYYSPPVNNPYPPPDNPPYDASAHPSQPLSAPVPPPPSSLPPPTVHSNPASTSTSNVELSTARALSYTPGAYYDSSDSDSYSPKPSASGVGGVSGNVNYSCKPYVYDSDSDSDSDSYSPPKPALSAPFSSAVPTTSTYYDGYYSSSSDSDDEIYVPPRPTPHHATTYGPGSTGEHHKPQHSYSYSDAPATTPVHYSSAAPSSSSSFGPPKYQGGQTHHQPRDEDRGRYSNCTGKKRGLYIAINYPKGPGHLLGCHNDANRISTFMREKHQFRDVKILMDKPGHIQPTRANILDAMQWLVKDAEPNDSLFFHYSGHGGQVEDRNGDEEDGFDESIVPLDYKTAGQIIDDDMHHIMVASLPGGCRLTAIFDSCHSGSALDLAFTYSRQGKLKSADISEDVAIASYNAHNAYQFGDWTRLAITAGRKALSKNPSAALKKTRQLRVSDADVIMWSGCKDEQTSADASLDIDGERQHTGAMSHAFIKALTEYPEVTYVQLLNLVRDILQEGQFKQLPQLSCAHELDTDLIVIF</sequence>
<evidence type="ECO:0000259" key="3">
    <source>
        <dbReference type="Pfam" id="PF00656"/>
    </source>
</evidence>
<dbReference type="OrthoDB" id="3223806at2759"/>
<gene>
    <name evidence="4" type="ORF">BCR35DRAFT_299239</name>
</gene>
<dbReference type="PANTHER" id="PTHR48104:SF30">
    <property type="entry name" value="METACASPASE-1"/>
    <property type="match status" value="1"/>
</dbReference>
<feature type="compositionally biased region" description="Low complexity" evidence="2">
    <location>
        <begin position="426"/>
        <end position="435"/>
    </location>
</feature>
<feature type="compositionally biased region" description="Pro residues" evidence="2">
    <location>
        <begin position="237"/>
        <end position="247"/>
    </location>
</feature>
<feature type="compositionally biased region" description="Low complexity" evidence="2">
    <location>
        <begin position="364"/>
        <end position="377"/>
    </location>
</feature>
<dbReference type="AlphaFoldDB" id="A0A1Y2G3T7"/>
<dbReference type="Gene3D" id="3.40.50.12660">
    <property type="match status" value="1"/>
</dbReference>
<evidence type="ECO:0000313" key="4">
    <source>
        <dbReference type="EMBL" id="ORY90682.1"/>
    </source>
</evidence>
<feature type="compositionally biased region" description="Low complexity" evidence="2">
    <location>
        <begin position="98"/>
        <end position="119"/>
    </location>
</feature>
<feature type="region of interest" description="Disordered" evidence="2">
    <location>
        <begin position="1"/>
        <end position="460"/>
    </location>
</feature>
<feature type="compositionally biased region" description="Polar residues" evidence="2">
    <location>
        <begin position="38"/>
        <end position="53"/>
    </location>
</feature>
<evidence type="ECO:0000256" key="2">
    <source>
        <dbReference type="SAM" id="MobiDB-lite"/>
    </source>
</evidence>
<dbReference type="Proteomes" id="UP000193467">
    <property type="component" value="Unassembled WGS sequence"/>
</dbReference>
<protein>
    <submittedName>
        <fullName evidence="4">Caspase domain-domain-containing protein</fullName>
    </submittedName>
</protein>
<organism evidence="4 5">
    <name type="scientific">Leucosporidium creatinivorum</name>
    <dbReference type="NCBI Taxonomy" id="106004"/>
    <lineage>
        <taxon>Eukaryota</taxon>
        <taxon>Fungi</taxon>
        <taxon>Dikarya</taxon>
        <taxon>Basidiomycota</taxon>
        <taxon>Pucciniomycotina</taxon>
        <taxon>Microbotryomycetes</taxon>
        <taxon>Leucosporidiales</taxon>
        <taxon>Leucosporidium</taxon>
    </lineage>
</organism>
<dbReference type="GO" id="GO:0005737">
    <property type="term" value="C:cytoplasm"/>
    <property type="evidence" value="ECO:0007669"/>
    <property type="project" value="TreeGrafter"/>
</dbReference>
<dbReference type="EMBL" id="MCGR01000003">
    <property type="protein sequence ID" value="ORY90682.1"/>
    <property type="molecule type" value="Genomic_DNA"/>
</dbReference>
<comment type="caution">
    <text evidence="4">The sequence shown here is derived from an EMBL/GenBank/DDBJ whole genome shotgun (WGS) entry which is preliminary data.</text>
</comment>
<feature type="compositionally biased region" description="Polar residues" evidence="2">
    <location>
        <begin position="158"/>
        <end position="178"/>
    </location>
</feature>
<dbReference type="GO" id="GO:0006508">
    <property type="term" value="P:proteolysis"/>
    <property type="evidence" value="ECO:0007669"/>
    <property type="project" value="InterPro"/>
</dbReference>
<dbReference type="Pfam" id="PF00656">
    <property type="entry name" value="Peptidase_C14"/>
    <property type="match status" value="1"/>
</dbReference>
<proteinExistence type="inferred from homology"/>
<dbReference type="PANTHER" id="PTHR48104">
    <property type="entry name" value="METACASPASE-4"/>
    <property type="match status" value="1"/>
</dbReference>
<feature type="compositionally biased region" description="Low complexity" evidence="2">
    <location>
        <begin position="10"/>
        <end position="26"/>
    </location>
</feature>
<feature type="compositionally biased region" description="Low complexity" evidence="2">
    <location>
        <begin position="190"/>
        <end position="211"/>
    </location>
</feature>
<dbReference type="GO" id="GO:0004197">
    <property type="term" value="F:cysteine-type endopeptidase activity"/>
    <property type="evidence" value="ECO:0007669"/>
    <property type="project" value="InterPro"/>
</dbReference>
<keyword evidence="5" id="KW-1185">Reference proteome</keyword>
<accession>A0A1Y2G3T7</accession>
<dbReference type="InterPro" id="IPR050452">
    <property type="entry name" value="Metacaspase"/>
</dbReference>
<name>A0A1Y2G3T7_9BASI</name>
<dbReference type="InterPro" id="IPR011600">
    <property type="entry name" value="Pept_C14_caspase"/>
</dbReference>
<feature type="compositionally biased region" description="Pro residues" evidence="2">
    <location>
        <begin position="261"/>
        <end position="274"/>
    </location>
</feature>
<feature type="domain" description="Peptidase C14 caspase" evidence="3">
    <location>
        <begin position="468"/>
        <end position="747"/>
    </location>
</feature>
<evidence type="ECO:0000256" key="1">
    <source>
        <dbReference type="ARBA" id="ARBA00009005"/>
    </source>
</evidence>
<comment type="similarity">
    <text evidence="1">Belongs to the peptidase C14B family.</text>
</comment>
<feature type="compositionally biased region" description="Polar residues" evidence="2">
    <location>
        <begin position="275"/>
        <end position="289"/>
    </location>
</feature>
<evidence type="ECO:0000313" key="5">
    <source>
        <dbReference type="Proteomes" id="UP000193467"/>
    </source>
</evidence>